<reference evidence="1 2" key="1">
    <citation type="submission" date="2018-10" db="EMBL/GenBank/DDBJ databases">
        <title>Genomic Encyclopedia of Archaeal and Bacterial Type Strains, Phase II (KMG-II): from individual species to whole genera.</title>
        <authorList>
            <person name="Goeker M."/>
        </authorList>
    </citation>
    <scope>NUCLEOTIDE SEQUENCE [LARGE SCALE GENOMIC DNA]</scope>
    <source>
        <strain evidence="1 2">DSM 29317</strain>
    </source>
</reference>
<dbReference type="Proteomes" id="UP000271700">
    <property type="component" value="Unassembled WGS sequence"/>
</dbReference>
<organism evidence="1 2">
    <name type="scientific">Ruegeria conchae</name>
    <dbReference type="NCBI Taxonomy" id="981384"/>
    <lineage>
        <taxon>Bacteria</taxon>
        <taxon>Pseudomonadati</taxon>
        <taxon>Pseudomonadota</taxon>
        <taxon>Alphaproteobacteria</taxon>
        <taxon>Rhodobacterales</taxon>
        <taxon>Roseobacteraceae</taxon>
        <taxon>Ruegeria</taxon>
    </lineage>
</organism>
<dbReference type="STRING" id="981384.GCA_000192475_03319"/>
<evidence type="ECO:0000313" key="1">
    <source>
        <dbReference type="EMBL" id="RLK10669.1"/>
    </source>
</evidence>
<name>A0A497ZMN7_9RHOB</name>
<evidence type="ECO:0000313" key="2">
    <source>
        <dbReference type="Proteomes" id="UP000271700"/>
    </source>
</evidence>
<proteinExistence type="predicted"/>
<dbReference type="RefSeq" id="WP_029621817.1">
    <property type="nucleotide sequence ID" value="NZ_AEYW01000006.1"/>
</dbReference>
<dbReference type="EMBL" id="RCCT01000001">
    <property type="protein sequence ID" value="RLK10669.1"/>
    <property type="molecule type" value="Genomic_DNA"/>
</dbReference>
<sequence length="64" mass="7210">MPERTATIIKPISADRKTTLDQRIEELRVREPVDINHGEAILFQGIATASLKKQRIAQGKIDLD</sequence>
<dbReference type="AlphaFoldDB" id="A0A497ZMN7"/>
<keyword evidence="2" id="KW-1185">Reference proteome</keyword>
<comment type="caution">
    <text evidence="1">The sequence shown here is derived from an EMBL/GenBank/DDBJ whole genome shotgun (WGS) entry which is preliminary data.</text>
</comment>
<gene>
    <name evidence="1" type="ORF">CLV75_0648</name>
</gene>
<accession>A0A497ZMN7</accession>
<protein>
    <submittedName>
        <fullName evidence="1">Uncharacterized protein</fullName>
    </submittedName>
</protein>